<reference evidence="1 2" key="1">
    <citation type="submission" date="2020-04" db="EMBL/GenBank/DDBJ databases">
        <title>Whole-genome sequencing of Vibrio spp. from China reveals different genetic environments of blaCTX-M-14 among diverse lineages.</title>
        <authorList>
            <person name="Zheng Z."/>
            <person name="Ye L."/>
            <person name="Chen S."/>
        </authorList>
    </citation>
    <scope>NUCLEOTIDE SEQUENCE [LARGE SCALE GENOMIC DNA]</scope>
    <source>
        <strain evidence="1 2">Vb0574</strain>
    </source>
</reference>
<gene>
    <name evidence="1" type="ORF">HKB21_30735</name>
</gene>
<feature type="non-terminal residue" evidence="1">
    <location>
        <position position="1"/>
    </location>
</feature>
<proteinExistence type="predicted"/>
<protein>
    <submittedName>
        <fullName evidence="1">Uncharacterized protein</fullName>
    </submittedName>
</protein>
<comment type="caution">
    <text evidence="1">The sequence shown here is derived from an EMBL/GenBank/DDBJ whole genome shotgun (WGS) entry which is preliminary data.</text>
</comment>
<feature type="non-terminal residue" evidence="1">
    <location>
        <position position="100"/>
    </location>
</feature>
<evidence type="ECO:0000313" key="1">
    <source>
        <dbReference type="EMBL" id="NMU29990.1"/>
    </source>
</evidence>
<dbReference type="AlphaFoldDB" id="A0A7Y0X9B8"/>
<organism evidence="1 2">
    <name type="scientific">Vibrio parahaemolyticus</name>
    <dbReference type="NCBI Taxonomy" id="670"/>
    <lineage>
        <taxon>Bacteria</taxon>
        <taxon>Pseudomonadati</taxon>
        <taxon>Pseudomonadota</taxon>
        <taxon>Gammaproteobacteria</taxon>
        <taxon>Vibrionales</taxon>
        <taxon>Vibrionaceae</taxon>
        <taxon>Vibrio</taxon>
    </lineage>
</organism>
<dbReference type="Proteomes" id="UP000555836">
    <property type="component" value="Unassembled WGS sequence"/>
</dbReference>
<sequence>TGELSKHYNKVATRLHETGVRKVVNDLKEKGIIENDPSSRQNLLYEDPLDGTQKSLKISSLKSAAAGLVAEREIQAAKEMPRTAKKNQREPYSYFVAKAF</sequence>
<evidence type="ECO:0000313" key="2">
    <source>
        <dbReference type="Proteomes" id="UP000555836"/>
    </source>
</evidence>
<dbReference type="EMBL" id="JABCLD010002343">
    <property type="protein sequence ID" value="NMU29990.1"/>
    <property type="molecule type" value="Genomic_DNA"/>
</dbReference>
<accession>A0A7Y0X9B8</accession>
<name>A0A7Y0X9B8_VIBPH</name>